<dbReference type="SMART" id="SM00862">
    <property type="entry name" value="Trans_reg_C"/>
    <property type="match status" value="1"/>
</dbReference>
<dbReference type="AlphaFoldDB" id="A0A9C7QLD8"/>
<dbReference type="Gene3D" id="1.10.10.10">
    <property type="entry name" value="Winged helix-like DNA-binding domain superfamily/Winged helix DNA-binding domain"/>
    <property type="match status" value="1"/>
</dbReference>
<proteinExistence type="predicted"/>
<keyword evidence="1 2" id="KW-0238">DNA-binding</keyword>
<feature type="transmembrane region" description="Helical" evidence="3">
    <location>
        <begin position="170"/>
        <end position="194"/>
    </location>
</feature>
<feature type="DNA-binding region" description="OmpR/PhoB-type" evidence="2">
    <location>
        <begin position="1"/>
        <end position="100"/>
    </location>
</feature>
<evidence type="ECO:0000256" key="2">
    <source>
        <dbReference type="PROSITE-ProRule" id="PRU01091"/>
    </source>
</evidence>
<protein>
    <submittedName>
        <fullName evidence="5">Winged helix-turn-helix domain-containing protein</fullName>
    </submittedName>
</protein>
<evidence type="ECO:0000256" key="1">
    <source>
        <dbReference type="ARBA" id="ARBA00023125"/>
    </source>
</evidence>
<reference evidence="5" key="1">
    <citation type="journal article" date="2018" name="Genome Biol.">
        <title>SKESA: strategic k-mer extension for scrupulous assemblies.</title>
        <authorList>
            <person name="Souvorov A."/>
            <person name="Agarwala R."/>
            <person name="Lipman D.J."/>
        </authorList>
    </citation>
    <scope>NUCLEOTIDE SEQUENCE</scope>
    <source>
        <strain evidence="5">CAV1698</strain>
    </source>
</reference>
<dbReference type="GO" id="GO:0003677">
    <property type="term" value="F:DNA binding"/>
    <property type="evidence" value="ECO:0007669"/>
    <property type="project" value="UniProtKB-UniRule"/>
</dbReference>
<dbReference type="EMBL" id="DACYAJ020000014">
    <property type="protein sequence ID" value="HCD1255913.1"/>
    <property type="molecule type" value="Genomic_DNA"/>
</dbReference>
<feature type="domain" description="OmpR/PhoB-type" evidence="4">
    <location>
        <begin position="1"/>
        <end position="100"/>
    </location>
</feature>
<reference evidence="5" key="2">
    <citation type="submission" date="2022-05" db="EMBL/GenBank/DDBJ databases">
        <authorList>
            <consortium name="NCBI Pathogen Detection Project"/>
        </authorList>
    </citation>
    <scope>NUCLEOTIDE SEQUENCE</scope>
    <source>
        <strain evidence="5">CAV1698</strain>
    </source>
</reference>
<gene>
    <name evidence="5" type="ORF">JD854_RS12750</name>
</gene>
<dbReference type="Pfam" id="PF00486">
    <property type="entry name" value="Trans_reg_C"/>
    <property type="match status" value="1"/>
</dbReference>
<evidence type="ECO:0000313" key="5">
    <source>
        <dbReference type="EMBL" id="HCD1255913.1"/>
    </source>
</evidence>
<evidence type="ECO:0000259" key="4">
    <source>
        <dbReference type="PROSITE" id="PS51755"/>
    </source>
</evidence>
<comment type="caution">
    <text evidence="5">The sequence shown here is derived from an EMBL/GenBank/DDBJ whole genome shotgun (WGS) entry which is preliminary data.</text>
</comment>
<dbReference type="Proteomes" id="UP000862426">
    <property type="component" value="Unassembled WGS sequence"/>
</dbReference>
<evidence type="ECO:0000256" key="3">
    <source>
        <dbReference type="SAM" id="Phobius"/>
    </source>
</evidence>
<keyword evidence="3" id="KW-0812">Transmembrane</keyword>
<dbReference type="PROSITE" id="PS51755">
    <property type="entry name" value="OMPR_PHOB"/>
    <property type="match status" value="1"/>
</dbReference>
<name>A0A9C7QLD8_CITAM</name>
<evidence type="ECO:0000313" key="6">
    <source>
        <dbReference type="Proteomes" id="UP000862426"/>
    </source>
</evidence>
<accession>A0A9C7QLD8</accession>
<dbReference type="InterPro" id="IPR001867">
    <property type="entry name" value="OmpR/PhoB-type_DNA-bd"/>
</dbReference>
<organism evidence="5 6">
    <name type="scientific">Citrobacter amalonaticus</name>
    <dbReference type="NCBI Taxonomy" id="35703"/>
    <lineage>
        <taxon>Bacteria</taxon>
        <taxon>Pseudomonadati</taxon>
        <taxon>Pseudomonadota</taxon>
        <taxon>Gammaproteobacteria</taxon>
        <taxon>Enterobacterales</taxon>
        <taxon>Enterobacteriaceae</taxon>
        <taxon>Citrobacter</taxon>
    </lineage>
</organism>
<dbReference type="CDD" id="cd00383">
    <property type="entry name" value="trans_reg_C"/>
    <property type="match status" value="1"/>
</dbReference>
<dbReference type="InterPro" id="IPR036388">
    <property type="entry name" value="WH-like_DNA-bd_sf"/>
</dbReference>
<keyword evidence="3" id="KW-0472">Membrane</keyword>
<dbReference type="InterPro" id="IPR016032">
    <property type="entry name" value="Sig_transdc_resp-reg_C-effctor"/>
</dbReference>
<keyword evidence="3" id="KW-1133">Transmembrane helix</keyword>
<dbReference type="SUPFAM" id="SSF46894">
    <property type="entry name" value="C-terminal effector domain of the bipartite response regulators"/>
    <property type="match status" value="1"/>
</dbReference>
<sequence>MSIVVNKWRMDPSQNALIHCETGEIRRLGEYHYLLLETLAKNADTVLSRSSLMTEVWKNRVVGSNSLPTAIHALRVAIDDDGKQQEIIKTIPKKGYLFNKAYLNVINFAEAPSLPETSIQDSAENLAGGDDIVPVDPGDKNSATTQTVTPIKCVPLEAAGESVPPQPKRILFRIVLSVITLTVIIVAAIAFLFYRDIPPGTASVTNVPKIIKEKYPLADRVEINHIQSVQINNMQPAPLPKHIEPGIIKANEALLAHNATMRLFYKTSFNKFAVTLVVKNQCGNSWQLILNFENWQSKENEMNDVLYQEVEKMLNDMPKCA</sequence>
<dbReference type="GO" id="GO:0000160">
    <property type="term" value="P:phosphorelay signal transduction system"/>
    <property type="evidence" value="ECO:0007669"/>
    <property type="project" value="InterPro"/>
</dbReference>
<dbReference type="GO" id="GO:0006355">
    <property type="term" value="P:regulation of DNA-templated transcription"/>
    <property type="evidence" value="ECO:0007669"/>
    <property type="project" value="InterPro"/>
</dbReference>